<evidence type="ECO:0000313" key="3">
    <source>
        <dbReference type="EMBL" id="CAK7223823.1"/>
    </source>
</evidence>
<evidence type="ECO:0000313" key="4">
    <source>
        <dbReference type="Proteomes" id="UP001642405"/>
    </source>
</evidence>
<dbReference type="Proteomes" id="UP001642405">
    <property type="component" value="Unassembled WGS sequence"/>
</dbReference>
<evidence type="ECO:0000256" key="1">
    <source>
        <dbReference type="ARBA" id="ARBA00022741"/>
    </source>
</evidence>
<dbReference type="PANTHER" id="PTHR24072">
    <property type="entry name" value="RHO FAMILY GTPASE"/>
    <property type="match status" value="1"/>
</dbReference>
<reference evidence="3 4" key="1">
    <citation type="submission" date="2024-01" db="EMBL/GenBank/DDBJ databases">
        <authorList>
            <person name="Allen C."/>
            <person name="Tagirdzhanova G."/>
        </authorList>
    </citation>
    <scope>NUCLEOTIDE SEQUENCE [LARGE SCALE GENOMIC DNA]</scope>
</reference>
<keyword evidence="4" id="KW-1185">Reference proteome</keyword>
<dbReference type="SMART" id="SM00175">
    <property type="entry name" value="RAB"/>
    <property type="match status" value="1"/>
</dbReference>
<dbReference type="InterPro" id="IPR001806">
    <property type="entry name" value="Small_GTPase"/>
</dbReference>
<dbReference type="Pfam" id="PF00071">
    <property type="entry name" value="Ras"/>
    <property type="match status" value="1"/>
</dbReference>
<sequence length="201" mass="22182">MDDLQPISILLLGDDEVGKSTFLSRLALLRSSKAAAPRGGSAASPPPALLRDEDQPFVVELRTRIAAFRLEFCDTASPEHWRSRPPPDLVVLCYDISRRPTLASLQTRWLGEVRTAFQHCDRLPILVLGLKRDLRREDDPAGTLYPHEACNLAQQLRADMYLECSAVTGELLAQVVDDICRRAIQTATPEGGQSQGACCVM</sequence>
<dbReference type="Gene3D" id="3.40.50.300">
    <property type="entry name" value="P-loop containing nucleotide triphosphate hydrolases"/>
    <property type="match status" value="1"/>
</dbReference>
<accession>A0ABP0BW44</accession>
<dbReference type="EMBL" id="CAWUHB010000028">
    <property type="protein sequence ID" value="CAK7223823.1"/>
    <property type="molecule type" value="Genomic_DNA"/>
</dbReference>
<organism evidence="3 4">
    <name type="scientific">Sporothrix curviconia</name>
    <dbReference type="NCBI Taxonomy" id="1260050"/>
    <lineage>
        <taxon>Eukaryota</taxon>
        <taxon>Fungi</taxon>
        <taxon>Dikarya</taxon>
        <taxon>Ascomycota</taxon>
        <taxon>Pezizomycotina</taxon>
        <taxon>Sordariomycetes</taxon>
        <taxon>Sordariomycetidae</taxon>
        <taxon>Ophiostomatales</taxon>
        <taxon>Ophiostomataceae</taxon>
        <taxon>Sporothrix</taxon>
    </lineage>
</organism>
<dbReference type="PRINTS" id="PR00449">
    <property type="entry name" value="RASTRNSFRMNG"/>
</dbReference>
<dbReference type="SMART" id="SM00174">
    <property type="entry name" value="RHO"/>
    <property type="match status" value="1"/>
</dbReference>
<gene>
    <name evidence="3" type="ORF">SCUCBS95973_005313</name>
</gene>
<dbReference type="InterPro" id="IPR027417">
    <property type="entry name" value="P-loop_NTPase"/>
</dbReference>
<proteinExistence type="predicted"/>
<evidence type="ECO:0000256" key="2">
    <source>
        <dbReference type="ARBA" id="ARBA00023134"/>
    </source>
</evidence>
<protein>
    <submittedName>
        <fullName evidence="3">Uncharacterized protein</fullName>
    </submittedName>
</protein>
<dbReference type="InterPro" id="IPR003578">
    <property type="entry name" value="Small_GTPase_Rho"/>
</dbReference>
<dbReference type="PROSITE" id="PS51419">
    <property type="entry name" value="RAB"/>
    <property type="match status" value="1"/>
</dbReference>
<keyword evidence="1" id="KW-0547">Nucleotide-binding</keyword>
<comment type="caution">
    <text evidence="3">The sequence shown here is derived from an EMBL/GenBank/DDBJ whole genome shotgun (WGS) entry which is preliminary data.</text>
</comment>
<dbReference type="SUPFAM" id="SSF52540">
    <property type="entry name" value="P-loop containing nucleoside triphosphate hydrolases"/>
    <property type="match status" value="1"/>
</dbReference>
<name>A0ABP0BW44_9PEZI</name>
<keyword evidence="2" id="KW-0342">GTP-binding</keyword>